<proteinExistence type="predicted"/>
<name>A0A0G0Y2T8_9BACT</name>
<sequence>MDLSKVAQQITIVSDAYAKKFGIRRDGNWYVLKLQEELGELIQSYLMMTGKARQKDKTPAEITEDFHKEMADVFCHILLLAQHYHVDLEKEVNEKWLIWKT</sequence>
<comment type="caution">
    <text evidence="1">The sequence shown here is derived from an EMBL/GenBank/DDBJ whole genome shotgun (WGS) entry which is preliminary data.</text>
</comment>
<evidence type="ECO:0000313" key="1">
    <source>
        <dbReference type="EMBL" id="KKS31109.1"/>
    </source>
</evidence>
<dbReference type="PATRIC" id="fig|1618356.3.peg.709"/>
<dbReference type="SUPFAM" id="SSF101386">
    <property type="entry name" value="all-alpha NTP pyrophosphatases"/>
    <property type="match status" value="1"/>
</dbReference>
<dbReference type="STRING" id="1618356.UU93_C0022G0005"/>
<dbReference type="Gene3D" id="1.10.287.1080">
    <property type="entry name" value="MazG-like"/>
    <property type="match status" value="1"/>
</dbReference>
<organism evidence="1 2">
    <name type="scientific">Candidatus Amesbacteria bacterium GW2011_GWA2_42_12</name>
    <dbReference type="NCBI Taxonomy" id="1618356"/>
    <lineage>
        <taxon>Bacteria</taxon>
        <taxon>Candidatus Amesiibacteriota</taxon>
    </lineage>
</organism>
<evidence type="ECO:0008006" key="3">
    <source>
        <dbReference type="Google" id="ProtNLM"/>
    </source>
</evidence>
<dbReference type="EMBL" id="LCCN01000022">
    <property type="protein sequence ID" value="KKS31109.1"/>
    <property type="molecule type" value="Genomic_DNA"/>
</dbReference>
<evidence type="ECO:0000313" key="2">
    <source>
        <dbReference type="Proteomes" id="UP000034160"/>
    </source>
</evidence>
<dbReference type="Proteomes" id="UP000034160">
    <property type="component" value="Unassembled WGS sequence"/>
</dbReference>
<dbReference type="CDD" id="cd11538">
    <property type="entry name" value="NTP-PPase_u1"/>
    <property type="match status" value="1"/>
</dbReference>
<dbReference type="AlphaFoldDB" id="A0A0G0Y2T8"/>
<accession>A0A0G0Y2T8</accession>
<reference evidence="1 2" key="1">
    <citation type="journal article" date="2015" name="Nature">
        <title>rRNA introns, odd ribosomes, and small enigmatic genomes across a large radiation of phyla.</title>
        <authorList>
            <person name="Brown C.T."/>
            <person name="Hug L.A."/>
            <person name="Thomas B.C."/>
            <person name="Sharon I."/>
            <person name="Castelle C.J."/>
            <person name="Singh A."/>
            <person name="Wilkins M.J."/>
            <person name="Williams K.H."/>
            <person name="Banfield J.F."/>
        </authorList>
    </citation>
    <scope>NUCLEOTIDE SEQUENCE [LARGE SCALE GENOMIC DNA]</scope>
</reference>
<gene>
    <name evidence="1" type="ORF">UU93_C0022G0005</name>
</gene>
<protein>
    <recommendedName>
        <fullName evidence="3">Pyrophosphatase</fullName>
    </recommendedName>
</protein>